<dbReference type="RefSeq" id="WP_219937485.1">
    <property type="nucleotide sequence ID" value="NZ_JAGFNY010000013.1"/>
</dbReference>
<protein>
    <submittedName>
        <fullName evidence="2">Uncharacterized protein</fullName>
    </submittedName>
</protein>
<keyword evidence="1" id="KW-0175">Coiled coil</keyword>
<proteinExistence type="predicted"/>
<keyword evidence="3" id="KW-1185">Reference proteome</keyword>
<feature type="coiled-coil region" evidence="1">
    <location>
        <begin position="23"/>
        <end position="57"/>
    </location>
</feature>
<reference evidence="2 3" key="1">
    <citation type="submission" date="2021-03" db="EMBL/GenBank/DDBJ databases">
        <title>Succinivibrio sp. nov. isolated from feces of cow.</title>
        <authorList>
            <person name="Choi J.-Y."/>
        </authorList>
    </citation>
    <scope>NUCLEOTIDE SEQUENCE [LARGE SCALE GENOMIC DNA]</scope>
    <source>
        <strain evidence="2 3">AGMB01872</strain>
    </source>
</reference>
<sequence>MTETELDPELINEVAIYITQLQLKRTQMIIKDKQAKADALEEKLNLLTKEKGEFKMAENNENEKNQSEKVQNYKIYIYQNPEMTTIVPKTGKNAGKTIDVMSVKALHRNYEINDTTGEFVKKDPTFMTLKKYGEEHEDLKQLSSLIKPGMQLRVNGYLTSHEYEFTDQKTGELRKQTAIELNANSLMLDLSQQGLKSITFEQQKRENDKIQAPEL</sequence>
<gene>
    <name evidence="2" type="ORF">J5V48_05070</name>
</gene>
<evidence type="ECO:0000313" key="3">
    <source>
        <dbReference type="Proteomes" id="UP000731465"/>
    </source>
</evidence>
<dbReference type="Proteomes" id="UP000731465">
    <property type="component" value="Unassembled WGS sequence"/>
</dbReference>
<dbReference type="Gene3D" id="2.40.50.140">
    <property type="entry name" value="Nucleic acid-binding proteins"/>
    <property type="match status" value="1"/>
</dbReference>
<name>A0ABS7DGC7_9GAMM</name>
<evidence type="ECO:0000256" key="1">
    <source>
        <dbReference type="SAM" id="Coils"/>
    </source>
</evidence>
<dbReference type="InterPro" id="IPR012340">
    <property type="entry name" value="NA-bd_OB-fold"/>
</dbReference>
<dbReference type="EMBL" id="JAGFNY010000013">
    <property type="protein sequence ID" value="MBW7570263.1"/>
    <property type="molecule type" value="Genomic_DNA"/>
</dbReference>
<comment type="caution">
    <text evidence="2">The sequence shown here is derived from an EMBL/GenBank/DDBJ whole genome shotgun (WGS) entry which is preliminary data.</text>
</comment>
<accession>A0ABS7DGC7</accession>
<organism evidence="2 3">
    <name type="scientific">Succinivibrio faecicola</name>
    <dbReference type="NCBI Taxonomy" id="2820300"/>
    <lineage>
        <taxon>Bacteria</taxon>
        <taxon>Pseudomonadati</taxon>
        <taxon>Pseudomonadota</taxon>
        <taxon>Gammaproteobacteria</taxon>
        <taxon>Aeromonadales</taxon>
        <taxon>Succinivibrionaceae</taxon>
        <taxon>Succinivibrio</taxon>
    </lineage>
</organism>
<evidence type="ECO:0000313" key="2">
    <source>
        <dbReference type="EMBL" id="MBW7570263.1"/>
    </source>
</evidence>